<feature type="compositionally biased region" description="Basic and acidic residues" evidence="2">
    <location>
        <begin position="13"/>
        <end position="32"/>
    </location>
</feature>
<keyword evidence="5" id="KW-0378">Hydrolase</keyword>
<dbReference type="EMBL" id="CP025066">
    <property type="protein sequence ID" value="AUX09030.1"/>
    <property type="molecule type" value="Genomic_DNA"/>
</dbReference>
<dbReference type="GeneID" id="37877748"/>
<accession>A0A343TIV8</accession>
<evidence type="ECO:0000313" key="6">
    <source>
        <dbReference type="Proteomes" id="UP000263012"/>
    </source>
</evidence>
<sequence>MSDRDASTGGRGHATEDREGPTARFPGERRTTDGLFSGTGDRLVHVRPDGSLRDFGYPLSGLSGIERSRFVLVAGDTTVRFEECETTQRYVGETAAVETLYRTAIGDVRRLDLTAGRAHLTRFDLSDLSDSDDGLPSSAADETAVLASVEFSPDGRTDRVGQLRSPDAIEVFHASEADFLASDAGFDGVRAGYVGRGLQSGSVQDGGLPTGADRYEEERLSPSITVRIVPDGDAVTLLSLLTDRRERPRERALNRIRELFDRGTDPDTLLRAAIPSESHGTDAAIDPSVLPSALPGRDGAVADLRVLSLLSAPSGLRIAGPDFDPAYRYSGGYGYTWFRDDAEVSGFLLVVDDLLGLGLDDTHRRNAEMYCRTQLSDGTWPHRVWPVDGSLAPGWANSRIETGGNDDYQIDQTASVVSFLARVHGRIDRGDDDLARRVEDAVDAGVEGLDATLADDGLPTVCQNAWEDAAGRFAHTAATVLEAYAAVAAAESLDPDLRERARERADPVYDGLSRLWVEERGTYAMRETSEGDLDPRYDSASLALASAHRTYDRLAASDRQAGVDDRRLDRLVSHVDGVLDGLYRDPEESAVEGLVRYEGDEWRRDDQSDAKLWTVSTAWGADAATELSALLADRGDPRADEWKTRARDLLGLIEPDGPLAAPTGYLPEQFFDDGTPDSATPLGWPHAIRLSTRVRLAERGLLHSDGEPVTTD</sequence>
<evidence type="ECO:0000259" key="3">
    <source>
        <dbReference type="Pfam" id="PF00723"/>
    </source>
</evidence>
<dbReference type="InterPro" id="IPR011613">
    <property type="entry name" value="GH15-like"/>
</dbReference>
<name>A0A343TIV8_9EURY</name>
<evidence type="ECO:0000259" key="4">
    <source>
        <dbReference type="Pfam" id="PF25978"/>
    </source>
</evidence>
<keyword evidence="6" id="KW-1185">Reference proteome</keyword>
<dbReference type="InterPro" id="IPR012341">
    <property type="entry name" value="6hp_glycosidase-like_sf"/>
</dbReference>
<feature type="domain" description="GH15-like" evidence="3">
    <location>
        <begin position="310"/>
        <end position="624"/>
    </location>
</feature>
<organism evidence="5 6">
    <name type="scientific">Halalkaliarchaeum desulfuricum</name>
    <dbReference type="NCBI Taxonomy" id="2055893"/>
    <lineage>
        <taxon>Archaea</taxon>
        <taxon>Methanobacteriati</taxon>
        <taxon>Methanobacteriota</taxon>
        <taxon>Stenosarchaea group</taxon>
        <taxon>Halobacteria</taxon>
        <taxon>Halobacteriales</taxon>
        <taxon>Haloferacaceae</taxon>
        <taxon>Halalkaliarchaeum</taxon>
    </lineage>
</organism>
<comment type="similarity">
    <text evidence="1">Belongs to the glycosyl hydrolase 15 family.</text>
</comment>
<proteinExistence type="inferred from homology"/>
<dbReference type="Pfam" id="PF00723">
    <property type="entry name" value="Glyco_hydro_15"/>
    <property type="match status" value="1"/>
</dbReference>
<dbReference type="InterPro" id="IPR008928">
    <property type="entry name" value="6-hairpin_glycosidase_sf"/>
</dbReference>
<reference evidence="6" key="1">
    <citation type="submission" date="2017-11" db="EMBL/GenBank/DDBJ databases">
        <title>Phenotypic and genomic properties of facultatively anaerobic sulfur-reducing natronoarchaea from hypersaline soda lakes.</title>
        <authorList>
            <person name="Sorokin D.Y."/>
            <person name="Kublanov I.V."/>
            <person name="Roman P."/>
            <person name="Sinninghe Damste J.S."/>
            <person name="Golyshin P.N."/>
            <person name="Rojo D."/>
            <person name="Ciordia S."/>
            <person name="Mena M.D.C."/>
            <person name="Ferrer M."/>
            <person name="Messina E."/>
            <person name="Smedile F."/>
            <person name="La Spada G."/>
            <person name="La Cono V."/>
            <person name="Yakimov M.M."/>
        </authorList>
    </citation>
    <scope>NUCLEOTIDE SEQUENCE [LARGE SCALE GENOMIC DNA]</scope>
    <source>
        <strain evidence="6">AArc-Sl</strain>
    </source>
</reference>
<keyword evidence="5" id="KW-0326">Glycosidase</keyword>
<dbReference type="InterPro" id="IPR058310">
    <property type="entry name" value="DUF7997"/>
</dbReference>
<feature type="region of interest" description="Disordered" evidence="2">
    <location>
        <begin position="1"/>
        <end position="41"/>
    </location>
</feature>
<evidence type="ECO:0000256" key="1">
    <source>
        <dbReference type="ARBA" id="ARBA00006188"/>
    </source>
</evidence>
<dbReference type="PANTHER" id="PTHR31616">
    <property type="entry name" value="TREHALASE"/>
    <property type="match status" value="1"/>
</dbReference>
<feature type="domain" description="DUF7997" evidence="4">
    <location>
        <begin position="19"/>
        <end position="250"/>
    </location>
</feature>
<dbReference type="GO" id="GO:0005975">
    <property type="term" value="P:carbohydrate metabolic process"/>
    <property type="evidence" value="ECO:0007669"/>
    <property type="project" value="InterPro"/>
</dbReference>
<dbReference type="PANTHER" id="PTHR31616:SF0">
    <property type="entry name" value="GLUCAN 1,4-ALPHA-GLUCOSIDASE"/>
    <property type="match status" value="1"/>
</dbReference>
<dbReference type="KEGG" id="hdf:AArcSl_1399"/>
<dbReference type="RefSeq" id="WP_245883392.1">
    <property type="nucleotide sequence ID" value="NZ_CP025066.1"/>
</dbReference>
<dbReference type="Proteomes" id="UP000263012">
    <property type="component" value="Chromosome"/>
</dbReference>
<evidence type="ECO:0000313" key="5">
    <source>
        <dbReference type="EMBL" id="AUX09030.1"/>
    </source>
</evidence>
<evidence type="ECO:0000256" key="2">
    <source>
        <dbReference type="SAM" id="MobiDB-lite"/>
    </source>
</evidence>
<dbReference type="EC" id="3.2.1.3" evidence="5"/>
<dbReference type="Pfam" id="PF25978">
    <property type="entry name" value="DUF7997"/>
    <property type="match status" value="1"/>
</dbReference>
<protein>
    <submittedName>
        <fullName evidence="5">Glucoamylase</fullName>
        <ecNumber evidence="5">3.2.1.3</ecNumber>
    </submittedName>
</protein>
<dbReference type="AlphaFoldDB" id="A0A343TIV8"/>
<dbReference type="GO" id="GO:0004339">
    <property type="term" value="F:glucan 1,4-alpha-glucosidase activity"/>
    <property type="evidence" value="ECO:0007669"/>
    <property type="project" value="UniProtKB-EC"/>
</dbReference>
<dbReference type="Gene3D" id="1.50.10.10">
    <property type="match status" value="1"/>
</dbReference>
<dbReference type="SUPFAM" id="SSF48208">
    <property type="entry name" value="Six-hairpin glycosidases"/>
    <property type="match status" value="1"/>
</dbReference>
<gene>
    <name evidence="5" type="ORF">AArcSl_1399</name>
</gene>